<feature type="compositionally biased region" description="Polar residues" evidence="1">
    <location>
        <begin position="247"/>
        <end position="260"/>
    </location>
</feature>
<evidence type="ECO:0000256" key="1">
    <source>
        <dbReference type="SAM" id="MobiDB-lite"/>
    </source>
</evidence>
<keyword evidence="2" id="KW-1133">Transmembrane helix</keyword>
<feature type="compositionally biased region" description="Basic and acidic residues" evidence="1">
    <location>
        <begin position="261"/>
        <end position="272"/>
    </location>
</feature>
<name>A0AAW0GMJ7_9APHY</name>
<accession>A0AAW0GMJ7</accession>
<evidence type="ECO:0000313" key="4">
    <source>
        <dbReference type="Proteomes" id="UP001385951"/>
    </source>
</evidence>
<dbReference type="Proteomes" id="UP001385951">
    <property type="component" value="Unassembled WGS sequence"/>
</dbReference>
<proteinExistence type="predicted"/>
<feature type="compositionally biased region" description="Basic and acidic residues" evidence="1">
    <location>
        <begin position="158"/>
        <end position="169"/>
    </location>
</feature>
<keyword evidence="4" id="KW-1185">Reference proteome</keyword>
<feature type="transmembrane region" description="Helical" evidence="2">
    <location>
        <begin position="81"/>
        <end position="98"/>
    </location>
</feature>
<sequence>MSQGPNAVQWLDTTFKSPERTAELLRPDLESGLITPNDYRTAVAFLPGPHRYYPVIYSATSTAAFAGFVKLRRWQLTSPRIFALGFVSNFAGLIWGQIERARVHYRFAHQLENPTGFSQALQNVNMRTGGKEPLRWALPGADRDLLQRGLTEPGTMGEEGRSHEDEWAKEPTGIPSDVSQTSHSSSSTNPPNTSGSTAATQTSRNATKWDEIRAANARGAQNSAWDVLRQQHERERMLERQQQQQRSSDNGSFASPPSTRYSDDDRAREQARFDAMLEAERRMSRE</sequence>
<feature type="region of interest" description="Disordered" evidence="1">
    <location>
        <begin position="147"/>
        <end position="286"/>
    </location>
</feature>
<feature type="compositionally biased region" description="Low complexity" evidence="1">
    <location>
        <begin position="175"/>
        <end position="197"/>
    </location>
</feature>
<keyword evidence="2" id="KW-0472">Membrane</keyword>
<protein>
    <submittedName>
        <fullName evidence="3">Uncharacterized protein</fullName>
    </submittedName>
</protein>
<keyword evidence="2" id="KW-0812">Transmembrane</keyword>
<gene>
    <name evidence="3" type="ORF">QCA50_002001</name>
</gene>
<evidence type="ECO:0000256" key="2">
    <source>
        <dbReference type="SAM" id="Phobius"/>
    </source>
</evidence>
<organism evidence="3 4">
    <name type="scientific">Cerrena zonata</name>
    <dbReference type="NCBI Taxonomy" id="2478898"/>
    <lineage>
        <taxon>Eukaryota</taxon>
        <taxon>Fungi</taxon>
        <taxon>Dikarya</taxon>
        <taxon>Basidiomycota</taxon>
        <taxon>Agaricomycotina</taxon>
        <taxon>Agaricomycetes</taxon>
        <taxon>Polyporales</taxon>
        <taxon>Cerrenaceae</taxon>
        <taxon>Cerrena</taxon>
    </lineage>
</organism>
<evidence type="ECO:0000313" key="3">
    <source>
        <dbReference type="EMBL" id="KAK7694813.1"/>
    </source>
</evidence>
<dbReference type="EMBL" id="JASBNA010000002">
    <property type="protein sequence ID" value="KAK7694813.1"/>
    <property type="molecule type" value="Genomic_DNA"/>
</dbReference>
<comment type="caution">
    <text evidence="3">The sequence shown here is derived from an EMBL/GenBank/DDBJ whole genome shotgun (WGS) entry which is preliminary data.</text>
</comment>
<feature type="transmembrane region" description="Helical" evidence="2">
    <location>
        <begin position="52"/>
        <end position="69"/>
    </location>
</feature>
<reference evidence="3 4" key="1">
    <citation type="submission" date="2022-09" db="EMBL/GenBank/DDBJ databases">
        <authorList>
            <person name="Palmer J.M."/>
        </authorList>
    </citation>
    <scope>NUCLEOTIDE SEQUENCE [LARGE SCALE GENOMIC DNA]</scope>
    <source>
        <strain evidence="3 4">DSM 7382</strain>
    </source>
</reference>
<feature type="compositionally biased region" description="Basic and acidic residues" evidence="1">
    <location>
        <begin position="229"/>
        <end position="239"/>
    </location>
</feature>
<dbReference type="AlphaFoldDB" id="A0AAW0GMJ7"/>